<evidence type="ECO:0000313" key="2">
    <source>
        <dbReference type="EMBL" id="MEF2112627.1"/>
    </source>
</evidence>
<dbReference type="Pfam" id="PF13672">
    <property type="entry name" value="PP2C_2"/>
    <property type="match status" value="1"/>
</dbReference>
<proteinExistence type="predicted"/>
<comment type="caution">
    <text evidence="2">The sequence shown here is derived from an EMBL/GenBank/DDBJ whole genome shotgun (WGS) entry which is preliminary data.</text>
</comment>
<dbReference type="SMART" id="SM00331">
    <property type="entry name" value="PP2C_SIG"/>
    <property type="match status" value="1"/>
</dbReference>
<dbReference type="SMART" id="SM00332">
    <property type="entry name" value="PP2Cc"/>
    <property type="match status" value="1"/>
</dbReference>
<dbReference type="InterPro" id="IPR001932">
    <property type="entry name" value="PPM-type_phosphatase-like_dom"/>
</dbReference>
<accession>A0ABU7UPT1</accession>
<dbReference type="Proteomes" id="UP001498469">
    <property type="component" value="Unassembled WGS sequence"/>
</dbReference>
<evidence type="ECO:0000259" key="1">
    <source>
        <dbReference type="PROSITE" id="PS51746"/>
    </source>
</evidence>
<keyword evidence="3" id="KW-1185">Reference proteome</keyword>
<feature type="domain" description="PPM-type phosphatase" evidence="1">
    <location>
        <begin position="8"/>
        <end position="242"/>
    </location>
</feature>
<dbReference type="EMBL" id="JAZHFS010000008">
    <property type="protein sequence ID" value="MEF2112627.1"/>
    <property type="molecule type" value="Genomic_DNA"/>
</dbReference>
<organism evidence="2 3">
    <name type="scientific">Clostridium frigoriphilum</name>
    <dbReference type="NCBI Taxonomy" id="443253"/>
    <lineage>
        <taxon>Bacteria</taxon>
        <taxon>Bacillati</taxon>
        <taxon>Bacillota</taxon>
        <taxon>Clostridia</taxon>
        <taxon>Eubacteriales</taxon>
        <taxon>Clostridiaceae</taxon>
        <taxon>Clostridium</taxon>
    </lineage>
</organism>
<name>A0ABU7UPT1_9CLOT</name>
<dbReference type="RefSeq" id="WP_216250716.1">
    <property type="nucleotide sequence ID" value="NZ_JAZHFS010000008.1"/>
</dbReference>
<dbReference type="CDD" id="cd00143">
    <property type="entry name" value="PP2Cc"/>
    <property type="match status" value="1"/>
</dbReference>
<protein>
    <submittedName>
        <fullName evidence="2">PP2C family serine/threonine-protein phosphatase</fullName>
    </submittedName>
</protein>
<evidence type="ECO:0000313" key="3">
    <source>
        <dbReference type="Proteomes" id="UP001498469"/>
    </source>
</evidence>
<dbReference type="PROSITE" id="PS51746">
    <property type="entry name" value="PPM_2"/>
    <property type="match status" value="1"/>
</dbReference>
<gene>
    <name evidence="2" type="ORF">SJI18_09940</name>
</gene>
<sequence length="244" mass="27488">MGNFKINSFGISDKGIVKAVNQDSFVYKVVEVQDAHAGLFAVADGVGGLKDGEISSAIAISNFNKWWNCDFRNFYNDTGKLIPSLIECFTKCNEEIMSYSRLKNVRTATTLSVLFIHKNIYYIVHIGDSRIYKVTRKIERLTIDHSCLVDKTINGKIYKQSALTECLGNRAEINYYCATGKISKNDIFMVCSDGIYKTIGENEILEMVSKQKMDLEKACESIINEVKDRGETDNITLILARISK</sequence>
<reference evidence="2 3" key="1">
    <citation type="submission" date="2023-11" db="EMBL/GenBank/DDBJ databases">
        <title>Draft genome sequence of a psychrophilic Clostridium strain from permafrost water brine.</title>
        <authorList>
            <person name="Shcherbakova V.A."/>
            <person name="Trubitsyn V.E."/>
            <person name="Zakharyuk A.G."/>
        </authorList>
    </citation>
    <scope>NUCLEOTIDE SEQUENCE [LARGE SCALE GENOMIC DNA]</scope>
    <source>
        <strain evidence="2 3">14F</strain>
    </source>
</reference>